<organism evidence="1 2">
    <name type="scientific">Planktothrix serta PCC 8927</name>
    <dbReference type="NCBI Taxonomy" id="671068"/>
    <lineage>
        <taxon>Bacteria</taxon>
        <taxon>Bacillati</taxon>
        <taxon>Cyanobacteriota</taxon>
        <taxon>Cyanophyceae</taxon>
        <taxon>Oscillatoriophycideae</taxon>
        <taxon>Oscillatoriales</taxon>
        <taxon>Microcoleaceae</taxon>
        <taxon>Planktothrix</taxon>
    </lineage>
</organism>
<gene>
    <name evidence="1" type="ORF">PL8927_760098</name>
</gene>
<sequence length="62" mass="6845">MEKETRFLKVSCLTFINGEGGIRTLGTELPAVQQISNLSLSTAQPPLQDRQLNILTDHSPHV</sequence>
<comment type="caution">
    <text evidence="1">The sequence shown here is derived from an EMBL/GenBank/DDBJ whole genome shotgun (WGS) entry which is preliminary data.</text>
</comment>
<proteinExistence type="predicted"/>
<dbReference type="AlphaFoldDB" id="A0A7Z9C069"/>
<reference evidence="1" key="1">
    <citation type="submission" date="2019-10" db="EMBL/GenBank/DDBJ databases">
        <authorList>
            <consortium name="Genoscope - CEA"/>
            <person name="William W."/>
        </authorList>
    </citation>
    <scope>NUCLEOTIDE SEQUENCE [LARGE SCALE GENOMIC DNA]</scope>
    <source>
        <strain evidence="1">BBR_PRJEB10992</strain>
    </source>
</reference>
<dbReference type="EMBL" id="CZCU02000153">
    <property type="protein sequence ID" value="VXD22793.1"/>
    <property type="molecule type" value="Genomic_DNA"/>
</dbReference>
<evidence type="ECO:0000313" key="2">
    <source>
        <dbReference type="Proteomes" id="UP000184550"/>
    </source>
</evidence>
<dbReference type="Proteomes" id="UP000184550">
    <property type="component" value="Unassembled WGS sequence"/>
</dbReference>
<protein>
    <submittedName>
        <fullName evidence="1">Uncharacterized protein</fullName>
    </submittedName>
</protein>
<accession>A0A7Z9C069</accession>
<keyword evidence="2" id="KW-1185">Reference proteome</keyword>
<name>A0A7Z9C069_9CYAN</name>
<evidence type="ECO:0000313" key="1">
    <source>
        <dbReference type="EMBL" id="VXD22793.1"/>
    </source>
</evidence>